<dbReference type="InterPro" id="IPR022742">
    <property type="entry name" value="Hydrolase_4"/>
</dbReference>
<reference evidence="3 4" key="1">
    <citation type="submission" date="2014-07" db="EMBL/GenBank/DDBJ databases">
        <title>Draft genome sequence of Thalassospira profundimaris R8-17.</title>
        <authorList>
            <person name="Lai Q."/>
            <person name="Shao Z."/>
        </authorList>
    </citation>
    <scope>NUCLEOTIDE SEQUENCE [LARGE SCALE GENOMIC DNA]</scope>
    <source>
        <strain evidence="3 4">R8-17</strain>
    </source>
</reference>
<evidence type="ECO:0000259" key="2">
    <source>
        <dbReference type="Pfam" id="PF12146"/>
    </source>
</evidence>
<evidence type="ECO:0000313" key="4">
    <source>
        <dbReference type="Proteomes" id="UP000253061"/>
    </source>
</evidence>
<dbReference type="AlphaFoldDB" id="A0A367V2H2"/>
<accession>A0A367V2H2</accession>
<protein>
    <recommendedName>
        <fullName evidence="2">Serine aminopeptidase S33 domain-containing protein</fullName>
    </recommendedName>
</protein>
<dbReference type="Proteomes" id="UP000253061">
    <property type="component" value="Unassembled WGS sequence"/>
</dbReference>
<feature type="signal peptide" evidence="1">
    <location>
        <begin position="1"/>
        <end position="22"/>
    </location>
</feature>
<comment type="caution">
    <text evidence="3">The sequence shown here is derived from an EMBL/GenBank/DDBJ whole genome shotgun (WGS) entry which is preliminary data.</text>
</comment>
<dbReference type="EMBL" id="JPWB01000011">
    <property type="protein sequence ID" value="RCK19386.1"/>
    <property type="molecule type" value="Genomic_DNA"/>
</dbReference>
<feature type="chain" id="PRO_5017041276" description="Serine aminopeptidase S33 domain-containing protein" evidence="1">
    <location>
        <begin position="23"/>
        <end position="389"/>
    </location>
</feature>
<feature type="domain" description="Serine aminopeptidase S33" evidence="2">
    <location>
        <begin position="91"/>
        <end position="211"/>
    </location>
</feature>
<dbReference type="PROSITE" id="PS51257">
    <property type="entry name" value="PROKAR_LIPOPROTEIN"/>
    <property type="match status" value="1"/>
</dbReference>
<dbReference type="Gene3D" id="3.40.50.1820">
    <property type="entry name" value="alpha/beta hydrolase"/>
    <property type="match status" value="1"/>
</dbReference>
<evidence type="ECO:0000313" key="3">
    <source>
        <dbReference type="EMBL" id="RCK19386.1"/>
    </source>
</evidence>
<dbReference type="PANTHER" id="PTHR42886">
    <property type="entry name" value="RE40534P-RELATED"/>
    <property type="match status" value="1"/>
</dbReference>
<dbReference type="PANTHER" id="PTHR42886:SF29">
    <property type="entry name" value="PUMMELIG, ISOFORM A"/>
    <property type="match status" value="1"/>
</dbReference>
<organism evidence="3 4">
    <name type="scientific">Thalassospira profundimaris</name>
    <dbReference type="NCBI Taxonomy" id="502049"/>
    <lineage>
        <taxon>Bacteria</taxon>
        <taxon>Pseudomonadati</taxon>
        <taxon>Pseudomonadota</taxon>
        <taxon>Alphaproteobacteria</taxon>
        <taxon>Rhodospirillales</taxon>
        <taxon>Thalassospiraceae</taxon>
        <taxon>Thalassospira</taxon>
    </lineage>
</organism>
<dbReference type="InterPro" id="IPR029058">
    <property type="entry name" value="AB_hydrolase_fold"/>
</dbReference>
<evidence type="ECO:0000256" key="1">
    <source>
        <dbReference type="SAM" id="SignalP"/>
    </source>
</evidence>
<dbReference type="Pfam" id="PF12146">
    <property type="entry name" value="Hydrolase_4"/>
    <property type="match status" value="1"/>
</dbReference>
<sequence>MAEVARTILVVLIPTLAISSCAFPPESELYQQSPDIPPYKQDSFDEYVVQTRNWIAEHRVFITDDHETELARNIPFELGRTNENNHTAERGILFVHGLGASPWYFHDIASEMAQNGWLARSMLLPGHGTRPADLSIPDYADWTAAVAHQVALLEREVDEVWLGGFSTGGNLVTSYASEHPEIEGLLLFSPGIYSDNGLLFLTPVIKYLWDWIDVDPEDNAINYQSLSSKASELYYRTVADAQDHLEAKPFDRPVLLTMSADDSVLAPDETLRAFEKRFTHPKSRFIWYDDAKAPSDDNRVTTLNSRLPDQQISTFSHLSVLFSPANPYYGVKGSFVFVENGQEDIALPDDLSTIWRSSWGYTEPGKYHGRLTWNPYFDALINTIGDVTN</sequence>
<gene>
    <name evidence="3" type="ORF">TH6_19355</name>
</gene>
<keyword evidence="1" id="KW-0732">Signal</keyword>
<name>A0A367V2H2_9PROT</name>
<dbReference type="SUPFAM" id="SSF53474">
    <property type="entry name" value="alpha/beta-Hydrolases"/>
    <property type="match status" value="1"/>
</dbReference>
<proteinExistence type="predicted"/>